<dbReference type="STRING" id="883113.HMPREF9708_01475"/>
<dbReference type="RefSeq" id="WP_006309708.1">
    <property type="nucleotide sequence ID" value="NZ_JH601133.1"/>
</dbReference>
<dbReference type="HOGENOM" id="CLU_084705_1_0_9"/>
<protein>
    <recommendedName>
        <fullName evidence="6">ECF transporter S component</fullName>
    </recommendedName>
</protein>
<dbReference type="Pfam" id="PF07155">
    <property type="entry name" value="ECF-ribofla_trS"/>
    <property type="match status" value="1"/>
</dbReference>
<feature type="transmembrane region" description="Helical" evidence="3">
    <location>
        <begin position="74"/>
        <end position="96"/>
    </location>
</feature>
<sequence length="162" mass="17150">MDKNSKNYRLVLAAIFAALTALVTMVIKIPIPNGAGYLNLGDGVLMVSGLLFGPWVGACVGGIGSAIADLLSGYAAYAPFTLVVKGLEGFLAAYLLRKFSNRWPGLIIAGLAMALGYFLTDWVLYQYPAAIASLPMNIGQGLFGALVAGILYPILHKVIRQD</sequence>
<gene>
    <name evidence="4" type="ORF">HMPREF9708_01475</name>
</gene>
<evidence type="ECO:0008006" key="6">
    <source>
        <dbReference type="Google" id="ProtNLM"/>
    </source>
</evidence>
<feature type="transmembrane region" description="Helical" evidence="3">
    <location>
        <begin position="43"/>
        <end position="68"/>
    </location>
</feature>
<dbReference type="InterPro" id="IPR009825">
    <property type="entry name" value="ECF_substrate-spec-like"/>
</dbReference>
<dbReference type="OrthoDB" id="411368at2"/>
<feature type="transmembrane region" description="Helical" evidence="3">
    <location>
        <begin position="12"/>
        <end position="31"/>
    </location>
</feature>
<feature type="transmembrane region" description="Helical" evidence="3">
    <location>
        <begin position="137"/>
        <end position="155"/>
    </location>
</feature>
<name>H3NKT6_9LACT</name>
<organism evidence="4 5">
    <name type="scientific">Facklamia languida CCUG 37842</name>
    <dbReference type="NCBI Taxonomy" id="883113"/>
    <lineage>
        <taxon>Bacteria</taxon>
        <taxon>Bacillati</taxon>
        <taxon>Bacillota</taxon>
        <taxon>Bacilli</taxon>
        <taxon>Lactobacillales</taxon>
        <taxon>Aerococcaceae</taxon>
        <taxon>Facklamia</taxon>
    </lineage>
</organism>
<dbReference type="GO" id="GO:0016020">
    <property type="term" value="C:membrane"/>
    <property type="evidence" value="ECO:0007669"/>
    <property type="project" value="InterPro"/>
</dbReference>
<keyword evidence="3" id="KW-0472">Membrane</keyword>
<proteinExistence type="predicted"/>
<keyword evidence="1 3" id="KW-0812">Transmembrane</keyword>
<evidence type="ECO:0000256" key="2">
    <source>
        <dbReference type="ARBA" id="ARBA00022989"/>
    </source>
</evidence>
<reference evidence="4 5" key="1">
    <citation type="submission" date="2012-01" db="EMBL/GenBank/DDBJ databases">
        <title>The Genome Sequence of Facklamia languida CCUG 37842.</title>
        <authorList>
            <consortium name="The Broad Institute Genome Sequencing Platform"/>
            <person name="Earl A."/>
            <person name="Ward D."/>
            <person name="Feldgarden M."/>
            <person name="Gevers D."/>
            <person name="Huys G."/>
            <person name="Young S.K."/>
            <person name="Zeng Q."/>
            <person name="Gargeya S."/>
            <person name="Fitzgerald M."/>
            <person name="Haas B."/>
            <person name="Abouelleil A."/>
            <person name="Alvarado L."/>
            <person name="Arachchi H.M."/>
            <person name="Berlin A."/>
            <person name="Chapman S.B."/>
            <person name="Gearin G."/>
            <person name="Goldberg J."/>
            <person name="Griggs A."/>
            <person name="Gujja S."/>
            <person name="Hansen M."/>
            <person name="Heiman D."/>
            <person name="Howarth C."/>
            <person name="Larimer J."/>
            <person name="Lui A."/>
            <person name="MacDonald P.J.P."/>
            <person name="McCowen C."/>
            <person name="Montmayeur A."/>
            <person name="Murphy C."/>
            <person name="Neiman D."/>
            <person name="Pearson M."/>
            <person name="Priest M."/>
            <person name="Roberts A."/>
            <person name="Saif S."/>
            <person name="Shea T."/>
            <person name="Sisk P."/>
            <person name="Stolte C."/>
            <person name="Sykes S."/>
            <person name="Wortman J."/>
            <person name="Nusbaum C."/>
            <person name="Birren B."/>
        </authorList>
    </citation>
    <scope>NUCLEOTIDE SEQUENCE [LARGE SCALE GENOMIC DNA]</scope>
    <source>
        <strain evidence="4 5">CCUG 37842</strain>
    </source>
</reference>
<dbReference type="Proteomes" id="UP000006190">
    <property type="component" value="Unassembled WGS sequence"/>
</dbReference>
<dbReference type="PANTHER" id="PTHR37815">
    <property type="entry name" value="UPF0397 PROTEIN BC_2624-RELATED"/>
    <property type="match status" value="1"/>
</dbReference>
<comment type="caution">
    <text evidence="4">The sequence shown here is derived from an EMBL/GenBank/DDBJ whole genome shotgun (WGS) entry which is preliminary data.</text>
</comment>
<dbReference type="PATRIC" id="fig|883113.3.peg.1476"/>
<dbReference type="eggNOG" id="COG4720">
    <property type="taxonomic scope" value="Bacteria"/>
</dbReference>
<evidence type="ECO:0000313" key="4">
    <source>
        <dbReference type="EMBL" id="EHR36214.1"/>
    </source>
</evidence>
<dbReference type="AlphaFoldDB" id="H3NKT6"/>
<feature type="transmembrane region" description="Helical" evidence="3">
    <location>
        <begin position="103"/>
        <end position="125"/>
    </location>
</feature>
<evidence type="ECO:0000313" key="5">
    <source>
        <dbReference type="Proteomes" id="UP000006190"/>
    </source>
</evidence>
<keyword evidence="5" id="KW-1185">Reference proteome</keyword>
<evidence type="ECO:0000256" key="3">
    <source>
        <dbReference type="SAM" id="Phobius"/>
    </source>
</evidence>
<evidence type="ECO:0000256" key="1">
    <source>
        <dbReference type="ARBA" id="ARBA00022692"/>
    </source>
</evidence>
<accession>H3NKT6</accession>
<dbReference type="Gene3D" id="1.10.1760.20">
    <property type="match status" value="1"/>
</dbReference>
<dbReference type="PANTHER" id="PTHR37815:SF3">
    <property type="entry name" value="UPF0397 PROTEIN SPR0429"/>
    <property type="match status" value="1"/>
</dbReference>
<dbReference type="EMBL" id="AGEG01000016">
    <property type="protein sequence ID" value="EHR36214.1"/>
    <property type="molecule type" value="Genomic_DNA"/>
</dbReference>
<keyword evidence="2 3" id="KW-1133">Transmembrane helix</keyword>